<dbReference type="InterPro" id="IPR022210">
    <property type="entry name" value="TF_GCR1-like"/>
</dbReference>
<dbReference type="Pfam" id="PF12550">
    <property type="entry name" value="GCR1_C"/>
    <property type="match status" value="1"/>
</dbReference>
<sequence>MCQFVINVIDLWEEYVIGCNGRMPGREMSELPNFKRDTTEKRFFQRQSPIYNKVRSLASKMRIAEMDTAHLLETFKLARNMGLNKLCVALKSAEKGTLQIDI</sequence>
<dbReference type="InterPro" id="IPR052146">
    <property type="entry name" value="HOT1"/>
</dbReference>
<gene>
    <name evidence="2" type="ORF">I350_00400</name>
</gene>
<dbReference type="AlphaFoldDB" id="A0A1E3KGB5"/>
<dbReference type="GO" id="GO:0000981">
    <property type="term" value="F:DNA-binding transcription factor activity, RNA polymerase II-specific"/>
    <property type="evidence" value="ECO:0007669"/>
    <property type="project" value="TreeGrafter"/>
</dbReference>
<dbReference type="PANTHER" id="PTHR37784">
    <property type="entry name" value="PROTEIN MSN1"/>
    <property type="match status" value="1"/>
</dbReference>
<dbReference type="PANTHER" id="PTHR37784:SF2">
    <property type="entry name" value="HIGH-OSMOLARITY-INDUCED TRANSCRIPTION PROTEIN 1"/>
    <property type="match status" value="1"/>
</dbReference>
<accession>A0A1E3KGB5</accession>
<proteinExistence type="predicted"/>
<protein>
    <recommendedName>
        <fullName evidence="1">Transcription activator GCR1-like domain-containing protein</fullName>
    </recommendedName>
</protein>
<dbReference type="GO" id="GO:0060963">
    <property type="term" value="P:positive regulation of ribosomal protein gene transcription by RNA polymerase II"/>
    <property type="evidence" value="ECO:0007669"/>
    <property type="project" value="TreeGrafter"/>
</dbReference>
<evidence type="ECO:0000259" key="1">
    <source>
        <dbReference type="Pfam" id="PF12550"/>
    </source>
</evidence>
<comment type="caution">
    <text evidence="2">The sequence shown here is derived from an EMBL/GenBank/DDBJ whole genome shotgun (WGS) entry which is preliminary data.</text>
</comment>
<dbReference type="Proteomes" id="UP000095149">
    <property type="component" value="Unassembled WGS sequence"/>
</dbReference>
<feature type="domain" description="Transcription activator GCR1-like" evidence="1">
    <location>
        <begin position="6"/>
        <end position="75"/>
    </location>
</feature>
<evidence type="ECO:0000313" key="2">
    <source>
        <dbReference type="EMBL" id="ODO11617.1"/>
    </source>
</evidence>
<dbReference type="EMBL" id="MEKH01000001">
    <property type="protein sequence ID" value="ODO11617.1"/>
    <property type="molecule type" value="Genomic_DNA"/>
</dbReference>
<dbReference type="GO" id="GO:0000978">
    <property type="term" value="F:RNA polymerase II cis-regulatory region sequence-specific DNA binding"/>
    <property type="evidence" value="ECO:0007669"/>
    <property type="project" value="TreeGrafter"/>
</dbReference>
<name>A0A1E3KGB5_9TREE</name>
<evidence type="ECO:0000313" key="3">
    <source>
        <dbReference type="Proteomes" id="UP000095149"/>
    </source>
</evidence>
<organism evidence="2 3">
    <name type="scientific">Cryptococcus amylolentus CBS 6273</name>
    <dbReference type="NCBI Taxonomy" id="1296118"/>
    <lineage>
        <taxon>Eukaryota</taxon>
        <taxon>Fungi</taxon>
        <taxon>Dikarya</taxon>
        <taxon>Basidiomycota</taxon>
        <taxon>Agaricomycotina</taxon>
        <taxon>Tremellomycetes</taxon>
        <taxon>Tremellales</taxon>
        <taxon>Cryptococcaceae</taxon>
        <taxon>Cryptococcus</taxon>
    </lineage>
</organism>
<reference evidence="2 3" key="1">
    <citation type="submission" date="2016-06" db="EMBL/GenBank/DDBJ databases">
        <title>Evolution of pathogenesis and genome organization in the Tremellales.</title>
        <authorList>
            <person name="Cuomo C."/>
            <person name="Litvintseva A."/>
            <person name="Heitman J."/>
            <person name="Chen Y."/>
            <person name="Sun S."/>
            <person name="Springer D."/>
            <person name="Dromer F."/>
            <person name="Young S."/>
            <person name="Zeng Q."/>
            <person name="Chapman S."/>
            <person name="Gujja S."/>
            <person name="Saif S."/>
            <person name="Birren B."/>
        </authorList>
    </citation>
    <scope>NUCLEOTIDE SEQUENCE [LARGE SCALE GENOMIC DNA]</scope>
    <source>
        <strain evidence="2 3">CBS 6273</strain>
    </source>
</reference>